<name>A0ABW6W6N6_9ACTN</name>
<protein>
    <recommendedName>
        <fullName evidence="6">S-adenosyl-L-methionine-dependent methyltransferase</fullName>
        <ecNumber evidence="6">2.1.1.-</ecNumber>
    </recommendedName>
</protein>
<dbReference type="Pfam" id="PF04072">
    <property type="entry name" value="LCM"/>
    <property type="match status" value="1"/>
</dbReference>
<keyword evidence="4" id="KW-0808">Transferase</keyword>
<keyword evidence="8" id="KW-1185">Reference proteome</keyword>
<keyword evidence="5 6" id="KW-0949">S-adenosyl-L-methionine</keyword>
<dbReference type="InterPro" id="IPR011610">
    <property type="entry name" value="SAM_mthyl_Trfase_ML2640-like"/>
</dbReference>
<accession>A0ABW6W6N6</accession>
<proteinExistence type="inferred from homology"/>
<evidence type="ECO:0000256" key="5">
    <source>
        <dbReference type="ARBA" id="ARBA00022691"/>
    </source>
</evidence>
<dbReference type="Gene3D" id="3.40.50.150">
    <property type="entry name" value="Vaccinia Virus protein VP39"/>
    <property type="match status" value="1"/>
</dbReference>
<dbReference type="InterPro" id="IPR007213">
    <property type="entry name" value="Ppm1/Ppm2/Tcmp"/>
</dbReference>
<dbReference type="NCBIfam" id="TIGR00027">
    <property type="entry name" value="mthyl_TIGR00027"/>
    <property type="match status" value="1"/>
</dbReference>
<evidence type="ECO:0000313" key="7">
    <source>
        <dbReference type="EMBL" id="MFF5288783.1"/>
    </source>
</evidence>
<dbReference type="RefSeq" id="WP_020509131.1">
    <property type="nucleotide sequence ID" value="NZ_JBIAZU010000001.1"/>
</dbReference>
<evidence type="ECO:0000256" key="4">
    <source>
        <dbReference type="ARBA" id="ARBA00022679"/>
    </source>
</evidence>
<evidence type="ECO:0000256" key="2">
    <source>
        <dbReference type="ARBA" id="ARBA00008138"/>
    </source>
</evidence>
<dbReference type="EMBL" id="JBIAZU010000001">
    <property type="protein sequence ID" value="MFF5288783.1"/>
    <property type="molecule type" value="Genomic_DNA"/>
</dbReference>
<comment type="caution">
    <text evidence="7">The sequence shown here is derived from an EMBL/GenBank/DDBJ whole genome shotgun (WGS) entry which is preliminary data.</text>
</comment>
<sequence length="273" mass="29542">MQNQASASALTAAAARAAHLIVDHQPYVFADTLAERLLGDRADELIAYHRLHGDHLVLAGARAQVTVRSRLTEELIGESGQYVILGAGLDSFAYRSRRAIDVFEVDHPASQADKRERVAALKEEPERPVGYVPVDLETGELLGPLRDAGFDLARPAVVSWLGVSMYLTPEAAARTLTQLAALAPGTRLILDHMLPAAERDETGQAYVDAVSAHTAGQGEPWIGFYTPEEMADLLGRHGFGRVRSRGQDETLGCRTDALRPSRLAMVTDAVLLS</sequence>
<dbReference type="InterPro" id="IPR029063">
    <property type="entry name" value="SAM-dependent_MTases_sf"/>
</dbReference>
<dbReference type="SUPFAM" id="SSF53335">
    <property type="entry name" value="S-adenosyl-L-methionine-dependent methyltransferases"/>
    <property type="match status" value="1"/>
</dbReference>
<comment type="function">
    <text evidence="1 6">Exhibits S-adenosyl-L-methionine-dependent methyltransferase activity.</text>
</comment>
<evidence type="ECO:0000256" key="6">
    <source>
        <dbReference type="RuleBase" id="RU362030"/>
    </source>
</evidence>
<comment type="similarity">
    <text evidence="2 6">Belongs to the UPF0677 family.</text>
</comment>
<dbReference type="EC" id="2.1.1.-" evidence="6"/>
<evidence type="ECO:0000313" key="8">
    <source>
        <dbReference type="Proteomes" id="UP001602245"/>
    </source>
</evidence>
<organism evidence="7 8">
    <name type="scientific">Paractinoplanes globisporus</name>
    <dbReference type="NCBI Taxonomy" id="113565"/>
    <lineage>
        <taxon>Bacteria</taxon>
        <taxon>Bacillati</taxon>
        <taxon>Actinomycetota</taxon>
        <taxon>Actinomycetes</taxon>
        <taxon>Micromonosporales</taxon>
        <taxon>Micromonosporaceae</taxon>
        <taxon>Paractinoplanes</taxon>
    </lineage>
</organism>
<dbReference type="GO" id="GO:0008168">
    <property type="term" value="F:methyltransferase activity"/>
    <property type="evidence" value="ECO:0007669"/>
    <property type="project" value="UniProtKB-KW"/>
</dbReference>
<dbReference type="Proteomes" id="UP001602245">
    <property type="component" value="Unassembled WGS sequence"/>
</dbReference>
<gene>
    <name evidence="7" type="ORF">ACFY35_05055</name>
</gene>
<evidence type="ECO:0000256" key="1">
    <source>
        <dbReference type="ARBA" id="ARBA00003907"/>
    </source>
</evidence>
<dbReference type="PANTHER" id="PTHR43619:SF2">
    <property type="entry name" value="S-ADENOSYL-L-METHIONINE-DEPENDENT METHYLTRANSFERASES SUPERFAMILY PROTEIN"/>
    <property type="match status" value="1"/>
</dbReference>
<reference evidence="7 8" key="1">
    <citation type="submission" date="2024-10" db="EMBL/GenBank/DDBJ databases">
        <title>The Natural Products Discovery Center: Release of the First 8490 Sequenced Strains for Exploring Actinobacteria Biosynthetic Diversity.</title>
        <authorList>
            <person name="Kalkreuter E."/>
            <person name="Kautsar S.A."/>
            <person name="Yang D."/>
            <person name="Bader C.D."/>
            <person name="Teijaro C.N."/>
            <person name="Fluegel L."/>
            <person name="Davis C.M."/>
            <person name="Simpson J.R."/>
            <person name="Lauterbach L."/>
            <person name="Steele A.D."/>
            <person name="Gui C."/>
            <person name="Meng S."/>
            <person name="Li G."/>
            <person name="Viehrig K."/>
            <person name="Ye F."/>
            <person name="Su P."/>
            <person name="Kiefer A.F."/>
            <person name="Nichols A."/>
            <person name="Cepeda A.J."/>
            <person name="Yan W."/>
            <person name="Fan B."/>
            <person name="Jiang Y."/>
            <person name="Adhikari A."/>
            <person name="Zheng C.-J."/>
            <person name="Schuster L."/>
            <person name="Cowan T.M."/>
            <person name="Smanski M.J."/>
            <person name="Chevrette M.G."/>
            <person name="De Carvalho L.P.S."/>
            <person name="Shen B."/>
        </authorList>
    </citation>
    <scope>NUCLEOTIDE SEQUENCE [LARGE SCALE GENOMIC DNA]</scope>
    <source>
        <strain evidence="7 8">NPDC000087</strain>
    </source>
</reference>
<dbReference type="PANTHER" id="PTHR43619">
    <property type="entry name" value="S-ADENOSYL-L-METHIONINE-DEPENDENT METHYLTRANSFERASE YKTD-RELATED"/>
    <property type="match status" value="1"/>
</dbReference>
<dbReference type="GO" id="GO:0032259">
    <property type="term" value="P:methylation"/>
    <property type="evidence" value="ECO:0007669"/>
    <property type="project" value="UniProtKB-KW"/>
</dbReference>
<evidence type="ECO:0000256" key="3">
    <source>
        <dbReference type="ARBA" id="ARBA00022603"/>
    </source>
</evidence>
<keyword evidence="3 6" id="KW-0489">Methyltransferase</keyword>